<dbReference type="PROSITE" id="PS51736">
    <property type="entry name" value="RECOMBINASES_3"/>
    <property type="match status" value="1"/>
</dbReference>
<reference evidence="3 4" key="1">
    <citation type="submission" date="2017-06" db="EMBL/GenBank/DDBJ databases">
        <title>Draft genome sequence of anaerobic fermentative bacterium Anaeromicrobium sediminis DY2726D isolated from West Pacific Ocean sediments.</title>
        <authorList>
            <person name="Zeng X."/>
        </authorList>
    </citation>
    <scope>NUCLEOTIDE SEQUENCE [LARGE SCALE GENOMIC DNA]</scope>
    <source>
        <strain evidence="3 4">DY2726D</strain>
    </source>
</reference>
<name>A0A267MQ08_9FIRM</name>
<accession>A0A267MQ08</accession>
<sequence>METAAVYARKSKATDKGESTENQISRGVALYKLRGWNYIVNEDYYYSGKTLERPAFERMMQHMKE</sequence>
<dbReference type="EMBL" id="NIBG01000001">
    <property type="protein sequence ID" value="PAB60985.1"/>
    <property type="molecule type" value="Genomic_DNA"/>
</dbReference>
<proteinExistence type="predicted"/>
<dbReference type="AlphaFoldDB" id="A0A267MQ08"/>
<dbReference type="Pfam" id="PF00239">
    <property type="entry name" value="Resolvase"/>
    <property type="match status" value="1"/>
</dbReference>
<evidence type="ECO:0000313" key="4">
    <source>
        <dbReference type="Proteomes" id="UP000216024"/>
    </source>
</evidence>
<dbReference type="OrthoDB" id="9811278at2"/>
<evidence type="ECO:0000259" key="2">
    <source>
        <dbReference type="PROSITE" id="PS51736"/>
    </source>
</evidence>
<feature type="domain" description="Resolvase/invertase-type recombinase catalytic" evidence="2">
    <location>
        <begin position="3"/>
        <end position="65"/>
    </location>
</feature>
<organism evidence="3 4">
    <name type="scientific">Anaeromicrobium sediminis</name>
    <dbReference type="NCBI Taxonomy" id="1478221"/>
    <lineage>
        <taxon>Bacteria</taxon>
        <taxon>Bacillati</taxon>
        <taxon>Bacillota</taxon>
        <taxon>Clostridia</taxon>
        <taxon>Peptostreptococcales</taxon>
        <taxon>Thermotaleaceae</taxon>
        <taxon>Anaeromicrobium</taxon>
    </lineage>
</organism>
<dbReference type="GO" id="GO:0000150">
    <property type="term" value="F:DNA strand exchange activity"/>
    <property type="evidence" value="ECO:0007669"/>
    <property type="project" value="InterPro"/>
</dbReference>
<dbReference type="Proteomes" id="UP000216024">
    <property type="component" value="Unassembled WGS sequence"/>
</dbReference>
<dbReference type="GO" id="GO:0003677">
    <property type="term" value="F:DNA binding"/>
    <property type="evidence" value="ECO:0007669"/>
    <property type="project" value="InterPro"/>
</dbReference>
<feature type="region of interest" description="Disordered" evidence="1">
    <location>
        <begin position="1"/>
        <end position="21"/>
    </location>
</feature>
<protein>
    <recommendedName>
        <fullName evidence="2">Resolvase/invertase-type recombinase catalytic domain-containing protein</fullName>
    </recommendedName>
</protein>
<evidence type="ECO:0000256" key="1">
    <source>
        <dbReference type="SAM" id="MobiDB-lite"/>
    </source>
</evidence>
<dbReference type="SUPFAM" id="SSF53041">
    <property type="entry name" value="Resolvase-like"/>
    <property type="match status" value="1"/>
</dbReference>
<dbReference type="InterPro" id="IPR006119">
    <property type="entry name" value="Resolv_N"/>
</dbReference>
<evidence type="ECO:0000313" key="3">
    <source>
        <dbReference type="EMBL" id="PAB60985.1"/>
    </source>
</evidence>
<comment type="caution">
    <text evidence="3">The sequence shown here is derived from an EMBL/GenBank/DDBJ whole genome shotgun (WGS) entry which is preliminary data.</text>
</comment>
<dbReference type="RefSeq" id="WP_095129965.1">
    <property type="nucleotide sequence ID" value="NZ_NIBG01000001.1"/>
</dbReference>
<keyword evidence="4" id="KW-1185">Reference proteome</keyword>
<gene>
    <name evidence="3" type="ORF">CCE28_00705</name>
</gene>
<dbReference type="Gene3D" id="3.40.50.1390">
    <property type="entry name" value="Resolvase, N-terminal catalytic domain"/>
    <property type="match status" value="1"/>
</dbReference>
<dbReference type="InterPro" id="IPR036162">
    <property type="entry name" value="Resolvase-like_N_sf"/>
</dbReference>